<name>A8ZK80_ACAM1</name>
<dbReference type="Proteomes" id="UP000000268">
    <property type="component" value="Plasmid pREB1"/>
</dbReference>
<dbReference type="EMBL" id="CP000838">
    <property type="protein sequence ID" value="ABW31580.1"/>
    <property type="molecule type" value="Genomic_DNA"/>
</dbReference>
<proteinExistence type="predicted"/>
<feature type="domain" description="RRM" evidence="2">
    <location>
        <begin position="1"/>
        <end position="79"/>
    </location>
</feature>
<dbReference type="KEGG" id="amr:AM1_A0071"/>
<reference evidence="3 4" key="1">
    <citation type="journal article" date="2008" name="Proc. Natl. Acad. Sci. U.S.A.">
        <title>Niche adaptation and genome expansion in the chlorophyll d-producing cyanobacterium Acaryochloris marina.</title>
        <authorList>
            <person name="Swingley W.D."/>
            <person name="Chen M."/>
            <person name="Cheung P.C."/>
            <person name="Conrad A.L."/>
            <person name="Dejesa L.C."/>
            <person name="Hao J."/>
            <person name="Honchak B.M."/>
            <person name="Karbach L.E."/>
            <person name="Kurdoglu A."/>
            <person name="Lahiri S."/>
            <person name="Mastrian S.D."/>
            <person name="Miyashita H."/>
            <person name="Page L."/>
            <person name="Ramakrishna P."/>
            <person name="Satoh S."/>
            <person name="Sattley W.M."/>
            <person name="Shimada Y."/>
            <person name="Taylor H.L."/>
            <person name="Tomo T."/>
            <person name="Tsuchiya T."/>
            <person name="Wang Z.T."/>
            <person name="Raymond J."/>
            <person name="Mimuro M."/>
            <person name="Blankenship R.E."/>
            <person name="Touchman J.W."/>
        </authorList>
    </citation>
    <scope>NUCLEOTIDE SEQUENCE [LARGE SCALE GENOMIC DNA]</scope>
    <source>
        <strain evidence="4">MBIC 11017</strain>
        <plasmid evidence="4">Plasmid pREB1</plasmid>
    </source>
</reference>
<sequence length="95" mass="10613">MSIFVGNLSYAITEQDLKTAFSQFGAVKQVKLPIDRETGKKQCFAFIEMDNEAEEAKAIKKLDGGEWMGKTLTVYKAKPRVNRMGSDNFVAGNLF</sequence>
<dbReference type="PROSITE" id="PS50102">
    <property type="entry name" value="RRM"/>
    <property type="match status" value="1"/>
</dbReference>
<dbReference type="Gene3D" id="3.30.70.330">
    <property type="match status" value="1"/>
</dbReference>
<dbReference type="InterPro" id="IPR000504">
    <property type="entry name" value="RRM_dom"/>
</dbReference>
<accession>A8ZK80</accession>
<dbReference type="AlphaFoldDB" id="A8ZK80"/>
<dbReference type="OrthoDB" id="9798855at2"/>
<keyword evidence="4" id="KW-1185">Reference proteome</keyword>
<dbReference type="GO" id="GO:0003723">
    <property type="term" value="F:RNA binding"/>
    <property type="evidence" value="ECO:0007669"/>
    <property type="project" value="UniProtKB-KW"/>
</dbReference>
<keyword evidence="3" id="KW-0614">Plasmid</keyword>
<dbReference type="HOGENOM" id="CLU_012062_28_8_3"/>
<dbReference type="SMART" id="SM00360">
    <property type="entry name" value="RRM"/>
    <property type="match status" value="1"/>
</dbReference>
<evidence type="ECO:0000256" key="1">
    <source>
        <dbReference type="ARBA" id="ARBA00022884"/>
    </source>
</evidence>
<dbReference type="Pfam" id="PF00076">
    <property type="entry name" value="RRM_1"/>
    <property type="match status" value="1"/>
</dbReference>
<dbReference type="PANTHER" id="PTHR48027">
    <property type="entry name" value="HETEROGENEOUS NUCLEAR RIBONUCLEOPROTEIN 87F-RELATED"/>
    <property type="match status" value="1"/>
</dbReference>
<dbReference type="RefSeq" id="WP_012166582.1">
    <property type="nucleotide sequence ID" value="NC_009926.1"/>
</dbReference>
<evidence type="ECO:0000259" key="2">
    <source>
        <dbReference type="PROSITE" id="PS50102"/>
    </source>
</evidence>
<evidence type="ECO:0000313" key="3">
    <source>
        <dbReference type="EMBL" id="ABW31580.1"/>
    </source>
</evidence>
<protein>
    <submittedName>
        <fullName evidence="3">RNA-binding protein</fullName>
    </submittedName>
</protein>
<geneLocation type="plasmid" evidence="3 4">
    <name>pREB1</name>
</geneLocation>
<dbReference type="InterPro" id="IPR035979">
    <property type="entry name" value="RBD_domain_sf"/>
</dbReference>
<dbReference type="InterPro" id="IPR052462">
    <property type="entry name" value="SLIRP/GR-RBP-like"/>
</dbReference>
<dbReference type="InterPro" id="IPR012677">
    <property type="entry name" value="Nucleotide-bd_a/b_plait_sf"/>
</dbReference>
<keyword evidence="1" id="KW-0694">RNA-binding</keyword>
<gene>
    <name evidence="3" type="ordered locus">AM1_A0071</name>
</gene>
<organism evidence="3 4">
    <name type="scientific">Acaryochloris marina (strain MBIC 11017)</name>
    <dbReference type="NCBI Taxonomy" id="329726"/>
    <lineage>
        <taxon>Bacteria</taxon>
        <taxon>Bacillati</taxon>
        <taxon>Cyanobacteriota</taxon>
        <taxon>Cyanophyceae</taxon>
        <taxon>Acaryochloridales</taxon>
        <taxon>Acaryochloridaceae</taxon>
        <taxon>Acaryochloris</taxon>
    </lineage>
</organism>
<evidence type="ECO:0000313" key="4">
    <source>
        <dbReference type="Proteomes" id="UP000000268"/>
    </source>
</evidence>
<dbReference type="SUPFAM" id="SSF54928">
    <property type="entry name" value="RNA-binding domain, RBD"/>
    <property type="match status" value="1"/>
</dbReference>